<gene>
    <name evidence="1" type="ORF">MNBD_GAMMA01-1493</name>
</gene>
<dbReference type="AlphaFoldDB" id="A0A3B0V7M0"/>
<proteinExistence type="predicted"/>
<accession>A0A3B0V7M0</accession>
<organism evidence="1">
    <name type="scientific">hydrothermal vent metagenome</name>
    <dbReference type="NCBI Taxonomy" id="652676"/>
    <lineage>
        <taxon>unclassified sequences</taxon>
        <taxon>metagenomes</taxon>
        <taxon>ecological metagenomes</taxon>
    </lineage>
</organism>
<feature type="non-terminal residue" evidence="1">
    <location>
        <position position="154"/>
    </location>
</feature>
<evidence type="ECO:0000313" key="1">
    <source>
        <dbReference type="EMBL" id="VAW36303.1"/>
    </source>
</evidence>
<dbReference type="EMBL" id="UOEW01000138">
    <property type="protein sequence ID" value="VAW36303.1"/>
    <property type="molecule type" value="Genomic_DNA"/>
</dbReference>
<reference evidence="1" key="1">
    <citation type="submission" date="2018-06" db="EMBL/GenBank/DDBJ databases">
        <authorList>
            <person name="Zhirakovskaya E."/>
        </authorList>
    </citation>
    <scope>NUCLEOTIDE SEQUENCE</scope>
</reference>
<sequence>MKNKLLILILSSFIISGVCTAQTAATEQGFDDIEDLPGWIFSNQSSPLGDSNWLQGAGVATIMLSQDGEPNSFIAANHRNTGGDTENSGTICNYLIMPELGELESVSFYTRSRFASNNLNIYPDRLYMVYSPTGAINPGNCTDDFGDFSETLLV</sequence>
<dbReference type="NCBIfam" id="NF038128">
    <property type="entry name" value="choice_anch_J"/>
    <property type="match status" value="1"/>
</dbReference>
<protein>
    <submittedName>
        <fullName evidence="1">Uncharacterized protein</fullName>
    </submittedName>
</protein>
<name>A0A3B0V7M0_9ZZZZ</name>